<name>A0ABD1ZKL4_9MARC</name>
<reference evidence="1 2" key="1">
    <citation type="submission" date="2024-09" db="EMBL/GenBank/DDBJ databases">
        <title>Chromosome-scale assembly of Riccia fluitans.</title>
        <authorList>
            <person name="Paukszto L."/>
            <person name="Sawicki J."/>
            <person name="Karawczyk K."/>
            <person name="Piernik-Szablinska J."/>
            <person name="Szczecinska M."/>
            <person name="Mazdziarz M."/>
        </authorList>
    </citation>
    <scope>NUCLEOTIDE SEQUENCE [LARGE SCALE GENOMIC DNA]</scope>
    <source>
        <strain evidence="1">Rf_01</strain>
        <tissue evidence="1">Aerial parts of the thallus</tissue>
    </source>
</reference>
<proteinExistence type="predicted"/>
<evidence type="ECO:0000313" key="2">
    <source>
        <dbReference type="Proteomes" id="UP001605036"/>
    </source>
</evidence>
<dbReference type="EMBL" id="JBHFFA010000001">
    <property type="protein sequence ID" value="KAL2651992.1"/>
    <property type="molecule type" value="Genomic_DNA"/>
</dbReference>
<keyword evidence="2" id="KW-1185">Reference proteome</keyword>
<gene>
    <name evidence="1" type="ORF">R1flu_020120</name>
</gene>
<dbReference type="AlphaFoldDB" id="A0ABD1ZKL4"/>
<protein>
    <submittedName>
        <fullName evidence="1">Uncharacterized protein</fullName>
    </submittedName>
</protein>
<sequence>MNNHVMPPTIDDGVIPQLWSNNGIGEHRASIMGTQEQSQSGLIWNPNLKRSTKHVRKPNEQKGLNQVHVSRAIFHTAVAGAPIQPCKKNHSLCF</sequence>
<evidence type="ECO:0000313" key="1">
    <source>
        <dbReference type="EMBL" id="KAL2651992.1"/>
    </source>
</evidence>
<comment type="caution">
    <text evidence="1">The sequence shown here is derived from an EMBL/GenBank/DDBJ whole genome shotgun (WGS) entry which is preliminary data.</text>
</comment>
<organism evidence="1 2">
    <name type="scientific">Riccia fluitans</name>
    <dbReference type="NCBI Taxonomy" id="41844"/>
    <lineage>
        <taxon>Eukaryota</taxon>
        <taxon>Viridiplantae</taxon>
        <taxon>Streptophyta</taxon>
        <taxon>Embryophyta</taxon>
        <taxon>Marchantiophyta</taxon>
        <taxon>Marchantiopsida</taxon>
        <taxon>Marchantiidae</taxon>
        <taxon>Marchantiales</taxon>
        <taxon>Ricciaceae</taxon>
        <taxon>Riccia</taxon>
    </lineage>
</organism>
<dbReference type="Proteomes" id="UP001605036">
    <property type="component" value="Unassembled WGS sequence"/>
</dbReference>
<accession>A0ABD1ZKL4</accession>